<sequence>MKIQERAVLHNRFDVKVVDAVSGKVKQTAVGFNVITNYYFNSRLTASPLSKTTDLFRYIAVGTGTGTPAVTDTALFTHLTRKAVTTLETVYEYPTSHTTKQIKLEATECNGSTITEVALEGYYSGTFSTTYYIMSHAMLQDSEGNQIAIAKTDTDVVYITATFYATCTPSGFGTNGIYPTAENNYLFQWLLTGSTDGTVRFSRFPVEYSSDMSVKYQGSKSYSFSGGTGNTTTYQYDLPVTTFLDSECNNRIVKHLGVAGVGAFTFPNHEVFPPYAVDHLVIGEGDGVTTEFSMKCPLIQSGTVRIFINNTEMTEGTDYTVDLENNCGDWYENYHSAGLTCKNAGVSFGDLASKTPSSNYSYRDPLAWWSCYDTTVYPSSCTVNDVSPVKIDFGTAKPCNTLKIDILTVPTARLDLLKIQYSANDTDWTDVTGLSRTGQVWKFTEVSARYWRAFLSGEGNTTVVVTSSGMTGSPITLSVPVASSDTASIVAGKIKTALENNTNITALYDASVSGADVVLTAKTPVANVSNLNIALSNGTCAGLTTVSTSTNTTAGVAAVKQQENIYVTGTIGTAGNATVVVTAAGMANSPITLSVPVTSGDSSTVVATKVNATLAQNSDITDFFTISPDNGRYVRLTAKTAADNDATLNISIANDTCTGLTAIPTSTVDAAGNAGTKQVETLTVSGSVSYNWTYNLYYQSFPTRDGQSFGSTFFLGKTVPGLKFTTPPADGAAITASFALEYPFKTENNLLRFTYSVQLQRG</sequence>
<dbReference type="AlphaFoldDB" id="A0A644T4G9"/>
<reference evidence="1" key="1">
    <citation type="submission" date="2019-08" db="EMBL/GenBank/DDBJ databases">
        <authorList>
            <person name="Kucharzyk K."/>
            <person name="Murdoch R.W."/>
            <person name="Higgins S."/>
            <person name="Loffler F."/>
        </authorList>
    </citation>
    <scope>NUCLEOTIDE SEQUENCE</scope>
</reference>
<protein>
    <submittedName>
        <fullName evidence="1">Uncharacterized protein</fullName>
    </submittedName>
</protein>
<dbReference type="Gene3D" id="2.60.120.260">
    <property type="entry name" value="Galactose-binding domain-like"/>
    <property type="match status" value="1"/>
</dbReference>
<evidence type="ECO:0000313" key="1">
    <source>
        <dbReference type="EMBL" id="MPL61714.1"/>
    </source>
</evidence>
<organism evidence="1">
    <name type="scientific">bioreactor metagenome</name>
    <dbReference type="NCBI Taxonomy" id="1076179"/>
    <lineage>
        <taxon>unclassified sequences</taxon>
        <taxon>metagenomes</taxon>
        <taxon>ecological metagenomes</taxon>
    </lineage>
</organism>
<dbReference type="EMBL" id="VSSQ01000015">
    <property type="protein sequence ID" value="MPL61714.1"/>
    <property type="molecule type" value="Genomic_DNA"/>
</dbReference>
<proteinExistence type="predicted"/>
<gene>
    <name evidence="1" type="ORF">SDC9_07301</name>
</gene>
<name>A0A644T4G9_9ZZZZ</name>
<accession>A0A644T4G9</accession>
<comment type="caution">
    <text evidence="1">The sequence shown here is derived from an EMBL/GenBank/DDBJ whole genome shotgun (WGS) entry which is preliminary data.</text>
</comment>